<protein>
    <submittedName>
        <fullName evidence="3">Cleavage and polyadenylation specificity factor 100 kDa subunit</fullName>
    </submittedName>
</protein>
<accession>A0A1I8AG07</accession>
<feature type="compositionally biased region" description="Polar residues" evidence="1">
    <location>
        <begin position="81"/>
        <end position="96"/>
    </location>
</feature>
<evidence type="ECO:0000256" key="1">
    <source>
        <dbReference type="SAM" id="MobiDB-lite"/>
    </source>
</evidence>
<reference evidence="3" key="1">
    <citation type="submission" date="2016-11" db="UniProtKB">
        <authorList>
            <consortium name="WormBaseParasite"/>
        </authorList>
    </citation>
    <scope>IDENTIFICATION</scope>
</reference>
<organism evidence="2 3">
    <name type="scientific">Steinernema glaseri</name>
    <dbReference type="NCBI Taxonomy" id="37863"/>
    <lineage>
        <taxon>Eukaryota</taxon>
        <taxon>Metazoa</taxon>
        <taxon>Ecdysozoa</taxon>
        <taxon>Nematoda</taxon>
        <taxon>Chromadorea</taxon>
        <taxon>Rhabditida</taxon>
        <taxon>Tylenchina</taxon>
        <taxon>Panagrolaimomorpha</taxon>
        <taxon>Strongyloidoidea</taxon>
        <taxon>Steinernematidae</taxon>
        <taxon>Steinernema</taxon>
    </lineage>
</organism>
<dbReference type="AlphaFoldDB" id="A0A1I8AG07"/>
<proteinExistence type="predicted"/>
<sequence>ELWLSGPVEGAAFVVLSKLIAKGRLIVCDSEGELDEETSQAILDLLEQDQFQYLMTGSYLTAHNVLEHWKSEEAKVGSYDDSPNSDAESSINFGVI</sequence>
<name>A0A1I8AG07_9BILA</name>
<feature type="region of interest" description="Disordered" evidence="1">
    <location>
        <begin position="76"/>
        <end position="96"/>
    </location>
</feature>
<dbReference type="WBParaSite" id="L893_g5348.t1">
    <property type="protein sequence ID" value="L893_g5348.t1"/>
    <property type="gene ID" value="L893_g5348"/>
</dbReference>
<keyword evidence="2" id="KW-1185">Reference proteome</keyword>
<evidence type="ECO:0000313" key="3">
    <source>
        <dbReference type="WBParaSite" id="L893_g5348.t1"/>
    </source>
</evidence>
<dbReference type="Proteomes" id="UP000095287">
    <property type="component" value="Unplaced"/>
</dbReference>
<evidence type="ECO:0000313" key="2">
    <source>
        <dbReference type="Proteomes" id="UP000095287"/>
    </source>
</evidence>